<dbReference type="EMBL" id="CP018866">
    <property type="protein sequence ID" value="AST93273.1"/>
    <property type="molecule type" value="Genomic_DNA"/>
</dbReference>
<dbReference type="AlphaFoldDB" id="A0A223KV78"/>
<evidence type="ECO:0000313" key="2">
    <source>
        <dbReference type="EMBL" id="AST93273.1"/>
    </source>
</evidence>
<keyword evidence="3" id="KW-1185">Reference proteome</keyword>
<reference evidence="2 3" key="1">
    <citation type="submission" date="2016-12" db="EMBL/GenBank/DDBJ databases">
        <title>The whole genome sequencing and assembly of Bacillus cohnii DSM 6307T strain.</title>
        <authorList>
            <person name="Lee Y.-J."/>
            <person name="Yi H."/>
            <person name="Bahn Y.-S."/>
            <person name="Kim J.F."/>
            <person name="Lee D.-W."/>
        </authorList>
    </citation>
    <scope>NUCLEOTIDE SEQUENCE [LARGE SCALE GENOMIC DNA]</scope>
    <source>
        <strain evidence="2 3">DSM 6307</strain>
    </source>
</reference>
<evidence type="ECO:0000256" key="1">
    <source>
        <dbReference type="SAM" id="Coils"/>
    </source>
</evidence>
<accession>A0A223KV78</accession>
<evidence type="ECO:0000313" key="3">
    <source>
        <dbReference type="Proteomes" id="UP000215224"/>
    </source>
</evidence>
<dbReference type="Proteomes" id="UP000215224">
    <property type="component" value="Chromosome"/>
</dbReference>
<keyword evidence="1" id="KW-0175">Coiled coil</keyword>
<gene>
    <name evidence="2" type="ORF">BC6307_19420</name>
</gene>
<proteinExistence type="predicted"/>
<sequence>MTEFKIQVLQEWKKELMTSSEEYQTAINNAKNNLRTLEIKSLIAERSVYKLNSYPDYKEKHVDPLFDDLQKADAYFNQIRLENQREINRVNALISQIDLELELLGVKN</sequence>
<feature type="coiled-coil region" evidence="1">
    <location>
        <begin position="9"/>
        <end position="47"/>
    </location>
</feature>
<protein>
    <submittedName>
        <fullName evidence="2">Uncharacterized protein</fullName>
    </submittedName>
</protein>
<organism evidence="2 3">
    <name type="scientific">Sutcliffiella cohnii</name>
    <dbReference type="NCBI Taxonomy" id="33932"/>
    <lineage>
        <taxon>Bacteria</taxon>
        <taxon>Bacillati</taxon>
        <taxon>Bacillota</taxon>
        <taxon>Bacilli</taxon>
        <taxon>Bacillales</taxon>
        <taxon>Bacillaceae</taxon>
        <taxon>Sutcliffiella</taxon>
    </lineage>
</organism>
<name>A0A223KV78_9BACI</name>
<dbReference type="KEGG" id="bcoh:BC6307_19420"/>